<dbReference type="WBParaSite" id="nRc.2.0.1.t29931-RA">
    <property type="protein sequence ID" value="nRc.2.0.1.t29931-RA"/>
    <property type="gene ID" value="nRc.2.0.1.g29931"/>
</dbReference>
<evidence type="ECO:0000313" key="1">
    <source>
        <dbReference type="Proteomes" id="UP000887565"/>
    </source>
</evidence>
<keyword evidence="1" id="KW-1185">Reference proteome</keyword>
<evidence type="ECO:0000313" key="2">
    <source>
        <dbReference type="WBParaSite" id="nRc.2.0.1.t29931-RA"/>
    </source>
</evidence>
<accession>A0A915JUJ5</accession>
<proteinExistence type="predicted"/>
<sequence length="257" mass="29068">MPLAALLAWTCSADKYAYVNDLLLHHVQNMNSETRSIFYDCMWYHTDRNPRSRLTDWINRIPERKLSFASDPGMYVCNRFALCPIIFNEEFHMETTIQEIKIDKSDYTANPHSHFHLYSTFIAIIDFQNGFSFPARVYAYPMPTMASVHTFTTEEQLDCPTGVDAEPADKELLDTPIFDLNIAKLPPSTDASALPVLAAPSDITATATQITNFLKLTLDEISNIAPAPMDESTPHSSCCDGYRNDHDHRSNILNGTH</sequence>
<dbReference type="Proteomes" id="UP000887565">
    <property type="component" value="Unplaced"/>
</dbReference>
<reference evidence="2" key="1">
    <citation type="submission" date="2022-11" db="UniProtKB">
        <authorList>
            <consortium name="WormBaseParasite"/>
        </authorList>
    </citation>
    <scope>IDENTIFICATION</scope>
</reference>
<protein>
    <submittedName>
        <fullName evidence="2">Uncharacterized protein</fullName>
    </submittedName>
</protein>
<dbReference type="AlphaFoldDB" id="A0A915JUJ5"/>
<name>A0A915JUJ5_ROMCU</name>
<organism evidence="1 2">
    <name type="scientific">Romanomermis culicivorax</name>
    <name type="common">Nematode worm</name>
    <dbReference type="NCBI Taxonomy" id="13658"/>
    <lineage>
        <taxon>Eukaryota</taxon>
        <taxon>Metazoa</taxon>
        <taxon>Ecdysozoa</taxon>
        <taxon>Nematoda</taxon>
        <taxon>Enoplea</taxon>
        <taxon>Dorylaimia</taxon>
        <taxon>Mermithida</taxon>
        <taxon>Mermithoidea</taxon>
        <taxon>Mermithidae</taxon>
        <taxon>Romanomermis</taxon>
    </lineage>
</organism>